<accession>A0A024WQ84</accession>
<dbReference type="AlphaFoldDB" id="A0A024WQ84"/>
<evidence type="ECO:0000313" key="2">
    <source>
        <dbReference type="EMBL" id="ETW49369.1"/>
    </source>
</evidence>
<evidence type="ECO:0000313" key="3">
    <source>
        <dbReference type="Proteomes" id="UP000030699"/>
    </source>
</evidence>
<evidence type="ECO:0000256" key="1">
    <source>
        <dbReference type="SAM" id="Phobius"/>
    </source>
</evidence>
<protein>
    <submittedName>
        <fullName evidence="2">Uncharacterized protein</fullName>
    </submittedName>
</protein>
<keyword evidence="1" id="KW-1133">Transmembrane helix</keyword>
<keyword evidence="1" id="KW-0472">Membrane</keyword>
<dbReference type="EMBL" id="KI925544">
    <property type="protein sequence ID" value="ETW49369.1"/>
    <property type="molecule type" value="Genomic_DNA"/>
</dbReference>
<dbReference type="Proteomes" id="UP000030699">
    <property type="component" value="Unassembled WGS sequence"/>
</dbReference>
<feature type="transmembrane region" description="Helical" evidence="1">
    <location>
        <begin position="16"/>
        <end position="38"/>
    </location>
</feature>
<proteinExistence type="predicted"/>
<gene>
    <name evidence="2" type="ORF">PFMALIP_02547</name>
</gene>
<sequence length="43" mass="5233">MFPPHCVKKKKKKKNYLHLCAHIPFESNYIFLMLNIFIKVKIE</sequence>
<reference evidence="2 3" key="1">
    <citation type="submission" date="2013-02" db="EMBL/GenBank/DDBJ databases">
        <title>The Genome Annotation of Plasmodium falciparum MaliPS096_E11.</title>
        <authorList>
            <consortium name="The Broad Institute Genome Sequencing Platform"/>
            <consortium name="The Broad Institute Genome Sequencing Center for Infectious Disease"/>
            <person name="Neafsey D."/>
            <person name="Hoffman S."/>
            <person name="Volkman S."/>
            <person name="Rosenthal P."/>
            <person name="Walker B."/>
            <person name="Young S.K."/>
            <person name="Zeng Q."/>
            <person name="Gargeya S."/>
            <person name="Fitzgerald M."/>
            <person name="Haas B."/>
            <person name="Abouelleil A."/>
            <person name="Allen A.W."/>
            <person name="Alvarado L."/>
            <person name="Arachchi H.M."/>
            <person name="Berlin A.M."/>
            <person name="Chapman S.B."/>
            <person name="Gainer-Dewar J."/>
            <person name="Goldberg J."/>
            <person name="Griggs A."/>
            <person name="Gujja S."/>
            <person name="Hansen M."/>
            <person name="Howarth C."/>
            <person name="Imamovic A."/>
            <person name="Ireland A."/>
            <person name="Larimer J."/>
            <person name="McCowan C."/>
            <person name="Murphy C."/>
            <person name="Pearson M."/>
            <person name="Poon T.W."/>
            <person name="Priest M."/>
            <person name="Roberts A."/>
            <person name="Saif S."/>
            <person name="Shea T."/>
            <person name="Sisk P."/>
            <person name="Sykes S."/>
            <person name="Wortman J."/>
            <person name="Nusbaum C."/>
            <person name="Birren B."/>
        </authorList>
    </citation>
    <scope>NUCLEOTIDE SEQUENCE [LARGE SCALE GENOMIC DNA]</scope>
    <source>
        <strain evidence="2 3">MaliPS096_E11</strain>
    </source>
</reference>
<organism evidence="2 3">
    <name type="scientific">Plasmodium falciparum MaliPS096_E11</name>
    <dbReference type="NCBI Taxonomy" id="1036727"/>
    <lineage>
        <taxon>Eukaryota</taxon>
        <taxon>Sar</taxon>
        <taxon>Alveolata</taxon>
        <taxon>Apicomplexa</taxon>
        <taxon>Aconoidasida</taxon>
        <taxon>Haemosporida</taxon>
        <taxon>Plasmodiidae</taxon>
        <taxon>Plasmodium</taxon>
        <taxon>Plasmodium (Laverania)</taxon>
    </lineage>
</organism>
<reference evidence="2 3" key="2">
    <citation type="submission" date="2013-02" db="EMBL/GenBank/DDBJ databases">
        <title>The Genome Sequence of Plasmodium falciparum MaliPS096_E11.</title>
        <authorList>
            <consortium name="The Broad Institute Genome Sequencing Platform"/>
            <consortium name="The Broad Institute Genome Sequencing Center for Infectious Disease"/>
            <person name="Neafsey D."/>
            <person name="Cheeseman I."/>
            <person name="Volkman S."/>
            <person name="Adams J."/>
            <person name="Walker B."/>
            <person name="Young S.K."/>
            <person name="Zeng Q."/>
            <person name="Gargeya S."/>
            <person name="Fitzgerald M."/>
            <person name="Haas B."/>
            <person name="Abouelleil A."/>
            <person name="Alvarado L."/>
            <person name="Arachchi H.M."/>
            <person name="Berlin A.M."/>
            <person name="Chapman S.B."/>
            <person name="Dewar J."/>
            <person name="Goldberg J."/>
            <person name="Griggs A."/>
            <person name="Gujja S."/>
            <person name="Hansen M."/>
            <person name="Howarth C."/>
            <person name="Imamovic A."/>
            <person name="Larimer J."/>
            <person name="McCowan C."/>
            <person name="Murphy C."/>
            <person name="Neiman D."/>
            <person name="Pearson M."/>
            <person name="Priest M."/>
            <person name="Roberts A."/>
            <person name="Saif S."/>
            <person name="Shea T."/>
            <person name="Sisk P."/>
            <person name="Sykes S."/>
            <person name="Wortman J."/>
            <person name="Nusbaum C."/>
            <person name="Birren B."/>
        </authorList>
    </citation>
    <scope>NUCLEOTIDE SEQUENCE [LARGE SCALE GENOMIC DNA]</scope>
    <source>
        <strain evidence="2 3">MaliPS096_E11</strain>
    </source>
</reference>
<keyword evidence="1" id="KW-0812">Transmembrane</keyword>
<name>A0A024WQ84_PLAFA</name>